<keyword evidence="3" id="KW-1185">Reference proteome</keyword>
<dbReference type="Gene3D" id="3.90.226.10">
    <property type="entry name" value="2-enoyl-CoA Hydratase, Chain A, domain 1"/>
    <property type="match status" value="1"/>
</dbReference>
<dbReference type="SUPFAM" id="SSF52096">
    <property type="entry name" value="ClpP/crotonase"/>
    <property type="match status" value="1"/>
</dbReference>
<accession>A0ABP6LG81</accession>
<dbReference type="EMBL" id="BAAAVS010000034">
    <property type="protein sequence ID" value="GAA3041929.1"/>
    <property type="molecule type" value="Genomic_DNA"/>
</dbReference>
<dbReference type="InterPro" id="IPR011762">
    <property type="entry name" value="COA_CT_N"/>
</dbReference>
<reference evidence="3" key="1">
    <citation type="journal article" date="2019" name="Int. J. Syst. Evol. Microbiol.">
        <title>The Global Catalogue of Microorganisms (GCM) 10K type strain sequencing project: providing services to taxonomists for standard genome sequencing and annotation.</title>
        <authorList>
            <consortium name="The Broad Institute Genomics Platform"/>
            <consortium name="The Broad Institute Genome Sequencing Center for Infectious Disease"/>
            <person name="Wu L."/>
            <person name="Ma J."/>
        </authorList>
    </citation>
    <scope>NUCLEOTIDE SEQUENCE [LARGE SCALE GENOMIC DNA]</scope>
    <source>
        <strain evidence="3">JCM 14234</strain>
    </source>
</reference>
<dbReference type="InterPro" id="IPR051047">
    <property type="entry name" value="AccD/PCCB"/>
</dbReference>
<dbReference type="InterPro" id="IPR034733">
    <property type="entry name" value="AcCoA_carboxyl_beta"/>
</dbReference>
<feature type="domain" description="CoA carboxyltransferase N-terminal" evidence="1">
    <location>
        <begin position="8"/>
        <end position="164"/>
    </location>
</feature>
<sequence>MTGGQTERSDFVELTRRRALTEDAARADAVRKRHARGGRTARENVADLVDEDSWVEWGRYAIAAQTRRLPREELIATTPADGVVVGLGKVDGRSTAVLAYDYTVLAGTQGMRGHRKTDRMFDVIERTGVPVVFYAEGGGGRPTDSDIPLVRIAPLGVVEFGSAG</sequence>
<proteinExistence type="predicted"/>
<dbReference type="Proteomes" id="UP001501035">
    <property type="component" value="Unassembled WGS sequence"/>
</dbReference>
<evidence type="ECO:0000259" key="1">
    <source>
        <dbReference type="PROSITE" id="PS50980"/>
    </source>
</evidence>
<dbReference type="Pfam" id="PF01039">
    <property type="entry name" value="Carboxyl_trans"/>
    <property type="match status" value="1"/>
</dbReference>
<organism evidence="2 3">
    <name type="scientific">Gordonia defluvii</name>
    <dbReference type="NCBI Taxonomy" id="283718"/>
    <lineage>
        <taxon>Bacteria</taxon>
        <taxon>Bacillati</taxon>
        <taxon>Actinomycetota</taxon>
        <taxon>Actinomycetes</taxon>
        <taxon>Mycobacteriales</taxon>
        <taxon>Gordoniaceae</taxon>
        <taxon>Gordonia</taxon>
    </lineage>
</organism>
<dbReference type="PROSITE" id="PS50980">
    <property type="entry name" value="COA_CT_NTER"/>
    <property type="match status" value="1"/>
</dbReference>
<dbReference type="PANTHER" id="PTHR43842">
    <property type="entry name" value="PROPIONYL-COA CARBOXYLASE BETA CHAIN"/>
    <property type="match status" value="1"/>
</dbReference>
<evidence type="ECO:0000313" key="2">
    <source>
        <dbReference type="EMBL" id="GAA3041929.1"/>
    </source>
</evidence>
<name>A0ABP6LG81_9ACTN</name>
<comment type="caution">
    <text evidence="2">The sequence shown here is derived from an EMBL/GenBank/DDBJ whole genome shotgun (WGS) entry which is preliminary data.</text>
</comment>
<evidence type="ECO:0000313" key="3">
    <source>
        <dbReference type="Proteomes" id="UP001501035"/>
    </source>
</evidence>
<dbReference type="InterPro" id="IPR029045">
    <property type="entry name" value="ClpP/crotonase-like_dom_sf"/>
</dbReference>
<protein>
    <recommendedName>
        <fullName evidence="1">CoA carboxyltransferase N-terminal domain-containing protein</fullName>
    </recommendedName>
</protein>
<dbReference type="PANTHER" id="PTHR43842:SF2">
    <property type="entry name" value="PROPIONYL-COA CARBOXYLASE BETA CHAIN, MITOCHONDRIAL"/>
    <property type="match status" value="1"/>
</dbReference>
<gene>
    <name evidence="2" type="ORF">GCM10010528_22500</name>
</gene>